<dbReference type="EMBL" id="MU853237">
    <property type="protein sequence ID" value="KAK4120680.1"/>
    <property type="molecule type" value="Genomic_DNA"/>
</dbReference>
<accession>A0AAN6Z057</accession>
<feature type="transmembrane region" description="Helical" evidence="2">
    <location>
        <begin position="352"/>
        <end position="369"/>
    </location>
</feature>
<keyword evidence="2" id="KW-0812">Transmembrane</keyword>
<name>A0AAN6Z057_9PEZI</name>
<feature type="compositionally biased region" description="Polar residues" evidence="1">
    <location>
        <begin position="31"/>
        <end position="43"/>
    </location>
</feature>
<keyword evidence="4" id="KW-1185">Reference proteome</keyword>
<comment type="caution">
    <text evidence="3">The sequence shown here is derived from an EMBL/GenBank/DDBJ whole genome shotgun (WGS) entry which is preliminary data.</text>
</comment>
<keyword evidence="2" id="KW-0472">Membrane</keyword>
<evidence type="ECO:0000313" key="4">
    <source>
        <dbReference type="Proteomes" id="UP001302602"/>
    </source>
</evidence>
<feature type="transmembrane region" description="Helical" evidence="2">
    <location>
        <begin position="312"/>
        <end position="332"/>
    </location>
</feature>
<dbReference type="GeneID" id="87822742"/>
<dbReference type="Proteomes" id="UP001302602">
    <property type="component" value="Unassembled WGS sequence"/>
</dbReference>
<reference evidence="3" key="1">
    <citation type="journal article" date="2023" name="Mol. Phylogenet. Evol.">
        <title>Genome-scale phylogeny and comparative genomics of the fungal order Sordariales.</title>
        <authorList>
            <person name="Hensen N."/>
            <person name="Bonometti L."/>
            <person name="Westerberg I."/>
            <person name="Brannstrom I.O."/>
            <person name="Guillou S."/>
            <person name="Cros-Aarteil S."/>
            <person name="Calhoun S."/>
            <person name="Haridas S."/>
            <person name="Kuo A."/>
            <person name="Mondo S."/>
            <person name="Pangilinan J."/>
            <person name="Riley R."/>
            <person name="LaButti K."/>
            <person name="Andreopoulos B."/>
            <person name="Lipzen A."/>
            <person name="Chen C."/>
            <person name="Yan M."/>
            <person name="Daum C."/>
            <person name="Ng V."/>
            <person name="Clum A."/>
            <person name="Steindorff A."/>
            <person name="Ohm R.A."/>
            <person name="Martin F."/>
            <person name="Silar P."/>
            <person name="Natvig D.O."/>
            <person name="Lalanne C."/>
            <person name="Gautier V."/>
            <person name="Ament-Velasquez S.L."/>
            <person name="Kruys A."/>
            <person name="Hutchinson M.I."/>
            <person name="Powell A.J."/>
            <person name="Barry K."/>
            <person name="Miller A.N."/>
            <person name="Grigoriev I.V."/>
            <person name="Debuchy R."/>
            <person name="Gladieux P."/>
            <person name="Hiltunen Thoren M."/>
            <person name="Johannesson H."/>
        </authorList>
    </citation>
    <scope>NUCLEOTIDE SEQUENCE</scope>
    <source>
        <strain evidence="3">CBS 731.68</strain>
    </source>
</reference>
<reference evidence="3" key="2">
    <citation type="submission" date="2023-05" db="EMBL/GenBank/DDBJ databases">
        <authorList>
            <consortium name="Lawrence Berkeley National Laboratory"/>
            <person name="Steindorff A."/>
            <person name="Hensen N."/>
            <person name="Bonometti L."/>
            <person name="Westerberg I."/>
            <person name="Brannstrom I.O."/>
            <person name="Guillou S."/>
            <person name="Cros-Aarteil S."/>
            <person name="Calhoun S."/>
            <person name="Haridas S."/>
            <person name="Kuo A."/>
            <person name="Mondo S."/>
            <person name="Pangilinan J."/>
            <person name="Riley R."/>
            <person name="Labutti K."/>
            <person name="Andreopoulos B."/>
            <person name="Lipzen A."/>
            <person name="Chen C."/>
            <person name="Yanf M."/>
            <person name="Daum C."/>
            <person name="Ng V."/>
            <person name="Clum A."/>
            <person name="Ohm R."/>
            <person name="Martin F."/>
            <person name="Silar P."/>
            <person name="Natvig D."/>
            <person name="Lalanne C."/>
            <person name="Gautier V."/>
            <person name="Ament-Velasquez S.L."/>
            <person name="Kruys A."/>
            <person name="Hutchinson M.I."/>
            <person name="Powell A.J."/>
            <person name="Barry K."/>
            <person name="Miller A.N."/>
            <person name="Grigoriev I.V."/>
            <person name="Debuchy R."/>
            <person name="Gladieux P."/>
            <person name="Thoren M.H."/>
            <person name="Johannesson H."/>
        </authorList>
    </citation>
    <scope>NUCLEOTIDE SEQUENCE</scope>
    <source>
        <strain evidence="3">CBS 731.68</strain>
    </source>
</reference>
<evidence type="ECO:0000256" key="1">
    <source>
        <dbReference type="SAM" id="MobiDB-lite"/>
    </source>
</evidence>
<feature type="region of interest" description="Disordered" evidence="1">
    <location>
        <begin position="31"/>
        <end position="67"/>
    </location>
</feature>
<evidence type="ECO:0000313" key="3">
    <source>
        <dbReference type="EMBL" id="KAK4120680.1"/>
    </source>
</evidence>
<sequence>MQYMFNGRNRVQTGKRKTAMQLAAGDLNMRTLSRPSQRTQQEICSRESRSPPSRSSSEPPLPSSHPSYSRTSSFGCFPLAMAGLPTPFTSITDHPAVHHVLLYHHSATITQASPNTCRQSSPPTAGASIVHLLIAATLNHLRRTFVPWLGQWIWYAHPLDDLRLAVSNPDVFLGEVILGYSSTWAVGSSALKVIWHVGMLAALSRLLDGIGDDTGGERTLGMVRGGRRRGRKGGSEGKKKGWSVGKAARMKRMKQDDSYGEVWTDTARVGYLLWVMVTAEYVFARAMNTAACLVACYKILTGGETGRVTLRYVLRTNLLKVPFVLWQLVWYLRNGFWPLVLGSVSWAVHGQPGLLITGLGCMGGVMALLKYRSTFYIALEICNVFVFLGFVLVGLVVLRLGIYSNPLGCK</sequence>
<gene>
    <name evidence="3" type="ORF">N657DRAFT_152770</name>
</gene>
<organism evidence="3 4">
    <name type="scientific">Parathielavia appendiculata</name>
    <dbReference type="NCBI Taxonomy" id="2587402"/>
    <lineage>
        <taxon>Eukaryota</taxon>
        <taxon>Fungi</taxon>
        <taxon>Dikarya</taxon>
        <taxon>Ascomycota</taxon>
        <taxon>Pezizomycotina</taxon>
        <taxon>Sordariomycetes</taxon>
        <taxon>Sordariomycetidae</taxon>
        <taxon>Sordariales</taxon>
        <taxon>Chaetomiaceae</taxon>
        <taxon>Parathielavia</taxon>
    </lineage>
</organism>
<feature type="transmembrane region" description="Helical" evidence="2">
    <location>
        <begin position="381"/>
        <end position="402"/>
    </location>
</feature>
<protein>
    <submittedName>
        <fullName evidence="3">Uncharacterized protein</fullName>
    </submittedName>
</protein>
<proteinExistence type="predicted"/>
<dbReference type="RefSeq" id="XP_062644451.1">
    <property type="nucleotide sequence ID" value="XM_062785976.1"/>
</dbReference>
<keyword evidence="2" id="KW-1133">Transmembrane helix</keyword>
<feature type="compositionally biased region" description="Low complexity" evidence="1">
    <location>
        <begin position="50"/>
        <end position="67"/>
    </location>
</feature>
<dbReference type="AlphaFoldDB" id="A0AAN6Z057"/>
<evidence type="ECO:0000256" key="2">
    <source>
        <dbReference type="SAM" id="Phobius"/>
    </source>
</evidence>